<dbReference type="InterPro" id="IPR002933">
    <property type="entry name" value="Peptidase_M20"/>
</dbReference>
<evidence type="ECO:0000256" key="1">
    <source>
        <dbReference type="ARBA" id="ARBA00022670"/>
    </source>
</evidence>
<dbReference type="AlphaFoldDB" id="A0A6B1G2M6"/>
<gene>
    <name evidence="5" type="ORF">F4148_12660</name>
</gene>
<evidence type="ECO:0000313" key="5">
    <source>
        <dbReference type="EMBL" id="MYH62558.1"/>
    </source>
</evidence>
<dbReference type="Gene3D" id="3.40.630.10">
    <property type="entry name" value="Zn peptidases"/>
    <property type="match status" value="1"/>
</dbReference>
<evidence type="ECO:0000256" key="3">
    <source>
        <dbReference type="ARBA" id="ARBA00022801"/>
    </source>
</evidence>
<proteinExistence type="predicted"/>
<keyword evidence="3" id="KW-0378">Hydrolase</keyword>
<keyword evidence="1" id="KW-0645">Protease</keyword>
<evidence type="ECO:0000256" key="2">
    <source>
        <dbReference type="ARBA" id="ARBA00022723"/>
    </source>
</evidence>
<dbReference type="InterPro" id="IPR051458">
    <property type="entry name" value="Cyt/Met_Dipeptidase"/>
</dbReference>
<dbReference type="GO" id="GO:0008233">
    <property type="term" value="F:peptidase activity"/>
    <property type="evidence" value="ECO:0007669"/>
    <property type="project" value="UniProtKB-KW"/>
</dbReference>
<dbReference type="NCBIfam" id="NF005914">
    <property type="entry name" value="PRK07907.1"/>
    <property type="match status" value="1"/>
</dbReference>
<evidence type="ECO:0000259" key="4">
    <source>
        <dbReference type="Pfam" id="PF07687"/>
    </source>
</evidence>
<dbReference type="PANTHER" id="PTHR43270">
    <property type="entry name" value="BETA-ALA-HIS DIPEPTIDASE"/>
    <property type="match status" value="1"/>
</dbReference>
<dbReference type="PANTHER" id="PTHR43270:SF12">
    <property type="entry name" value="SUCCINYL-DIAMINOPIMELATE DESUCCINYLASE"/>
    <property type="match status" value="1"/>
</dbReference>
<dbReference type="NCBIfam" id="NF006579">
    <property type="entry name" value="PRK09104.1"/>
    <property type="match status" value="1"/>
</dbReference>
<dbReference type="EMBL" id="VYDA01000454">
    <property type="protein sequence ID" value="MYH62558.1"/>
    <property type="molecule type" value="Genomic_DNA"/>
</dbReference>
<dbReference type="Pfam" id="PF01546">
    <property type="entry name" value="Peptidase_M20"/>
    <property type="match status" value="1"/>
</dbReference>
<accession>A0A6B1G2M6</accession>
<protein>
    <submittedName>
        <fullName evidence="5">Dipeptidase</fullName>
    </submittedName>
</protein>
<dbReference type="Gene3D" id="3.30.70.360">
    <property type="match status" value="1"/>
</dbReference>
<keyword evidence="2" id="KW-0479">Metal-binding</keyword>
<dbReference type="GO" id="GO:0046872">
    <property type="term" value="F:metal ion binding"/>
    <property type="evidence" value="ECO:0007669"/>
    <property type="project" value="UniProtKB-KW"/>
</dbReference>
<sequence>MNRNGNAIFDSSLDTYLQNAQKNQLDELSDWLRIPSVSTLPQHKADVERAAEWLARKMTSVGLQNVEIIPTAGHPIVYADWLHAGDDAPTVLVYGHYDVQPVDPEEMWISPPFEPTLRGDDLFARGASDDKGQLFAHVAAIEALLATSGALPLNVKFLVEGEEEVGSQALADYLPSETEKLAADVCLISDTHILAPDQPLIIYGLRGIWAGEITVRGPSQDLHSGMFGGAVHNPNQALSALLARLHDSAGRVAVPGFYEDVQPLTVNERTALAQVPYGEAELLQETGVPAAWGEEGFTITERIGARPTLEINGMWGGFIGDGFKTVIPEEACAKVSCRLVPDQQSSAIGPMIERFLKQIAPPTIEVVVNTLQHAPATVVPLDVPEMQAASRAYNRVFGVEPVFSREGGSIPIATVVQESLAIPILFMGFGLPDDNLHAPNEKLHLPNFYRGIRVGIALMEELISSCLQCGNGAE</sequence>
<reference evidence="5" key="1">
    <citation type="submission" date="2019-09" db="EMBL/GenBank/DDBJ databases">
        <title>Characterisation of the sponge microbiome using genome-centric metagenomics.</title>
        <authorList>
            <person name="Engelberts J.P."/>
            <person name="Robbins S.J."/>
            <person name="De Goeij J.M."/>
            <person name="Aranda M."/>
            <person name="Bell S.C."/>
            <person name="Webster N.S."/>
        </authorList>
    </citation>
    <scope>NUCLEOTIDE SEQUENCE</scope>
    <source>
        <strain evidence="5">SB0675_bin_29</strain>
    </source>
</reference>
<dbReference type="InterPro" id="IPR011650">
    <property type="entry name" value="Peptidase_M20_dimer"/>
</dbReference>
<comment type="caution">
    <text evidence="5">The sequence shown here is derived from an EMBL/GenBank/DDBJ whole genome shotgun (WGS) entry which is preliminary data.</text>
</comment>
<name>A0A6B1G2M6_9CHLR</name>
<dbReference type="SUPFAM" id="SSF53187">
    <property type="entry name" value="Zn-dependent exopeptidases"/>
    <property type="match status" value="1"/>
</dbReference>
<dbReference type="Pfam" id="PF07687">
    <property type="entry name" value="M20_dimer"/>
    <property type="match status" value="1"/>
</dbReference>
<feature type="domain" description="Peptidase M20 dimerisation" evidence="4">
    <location>
        <begin position="203"/>
        <end position="362"/>
    </location>
</feature>
<dbReference type="GO" id="GO:0006508">
    <property type="term" value="P:proteolysis"/>
    <property type="evidence" value="ECO:0007669"/>
    <property type="project" value="UniProtKB-KW"/>
</dbReference>
<dbReference type="NCBIfam" id="NF006053">
    <property type="entry name" value="PRK08201.1"/>
    <property type="match status" value="1"/>
</dbReference>
<organism evidence="5">
    <name type="scientific">Caldilineaceae bacterium SB0675_bin_29</name>
    <dbReference type="NCBI Taxonomy" id="2605266"/>
    <lineage>
        <taxon>Bacteria</taxon>
        <taxon>Bacillati</taxon>
        <taxon>Chloroflexota</taxon>
        <taxon>Caldilineae</taxon>
        <taxon>Caldilineales</taxon>
        <taxon>Caldilineaceae</taxon>
    </lineage>
</organism>